<comment type="similarity">
    <text evidence="1 2">Belongs to the endosulfine family.</text>
</comment>
<evidence type="ECO:0000313" key="4">
    <source>
        <dbReference type="EMBL" id="KAG6372871.1"/>
    </source>
</evidence>
<name>A0A8I3A690_9AGAM</name>
<sequence>MLPAKRNKIDISKMTEEEQKLFRLYGKLPTHKNILTKMQKDRKYFDSGDYALSKAGVAPQNTVGTAIPHPEKYASCSLTHTPLIVRRNSIPHASSPPTSHQGGLSISPTNPPSITRESSLCQSNSRDDKDSLTNGED</sequence>
<dbReference type="GO" id="GO:0005737">
    <property type="term" value="C:cytoplasm"/>
    <property type="evidence" value="ECO:0007669"/>
    <property type="project" value="TreeGrafter"/>
</dbReference>
<reference evidence="4" key="1">
    <citation type="submission" date="2021-03" db="EMBL/GenBank/DDBJ databases">
        <title>Evolutionary innovations through gain and loss of genes in the ectomycorrhizal Boletales.</title>
        <authorList>
            <person name="Wu G."/>
            <person name="Miyauchi S."/>
            <person name="Morin E."/>
            <person name="Yang Z.-L."/>
            <person name="Xu J."/>
            <person name="Martin F.M."/>
        </authorList>
    </citation>
    <scope>NUCLEOTIDE SEQUENCE</scope>
    <source>
        <strain evidence="4">BR01</strain>
    </source>
</reference>
<evidence type="ECO:0000256" key="3">
    <source>
        <dbReference type="SAM" id="MobiDB-lite"/>
    </source>
</evidence>
<keyword evidence="5" id="KW-1185">Reference proteome</keyword>
<protein>
    <recommendedName>
        <fullName evidence="2">mRNA stability protein</fullName>
    </recommendedName>
</protein>
<dbReference type="InterPro" id="IPR006760">
    <property type="entry name" value="Endosulphine"/>
</dbReference>
<accession>A0A8I3A690</accession>
<comment type="caution">
    <text evidence="4">The sequence shown here is derived from an EMBL/GenBank/DDBJ whole genome shotgun (WGS) entry which is preliminary data.</text>
</comment>
<dbReference type="PANTHER" id="PTHR10358:SF6">
    <property type="entry name" value="ENDOSULFINE, ISOFORM A"/>
    <property type="match status" value="1"/>
</dbReference>
<dbReference type="Pfam" id="PF04667">
    <property type="entry name" value="Endosulfine"/>
    <property type="match status" value="1"/>
</dbReference>
<dbReference type="OrthoDB" id="5949865at2759"/>
<comment type="function">
    <text evidence="2">Plays an essential role in initiation of the G0 program by preventing the degradation of specific nutrient-regulated mRNAs via the 5'-3' mRNA decay pathway.</text>
</comment>
<proteinExistence type="inferred from homology"/>
<feature type="region of interest" description="Disordered" evidence="3">
    <location>
        <begin position="87"/>
        <end position="137"/>
    </location>
</feature>
<dbReference type="GO" id="GO:0004864">
    <property type="term" value="F:protein phosphatase inhibitor activity"/>
    <property type="evidence" value="ECO:0007669"/>
    <property type="project" value="TreeGrafter"/>
</dbReference>
<organism evidence="4 5">
    <name type="scientific">Boletus reticuloceps</name>
    <dbReference type="NCBI Taxonomy" id="495285"/>
    <lineage>
        <taxon>Eukaryota</taxon>
        <taxon>Fungi</taxon>
        <taxon>Dikarya</taxon>
        <taxon>Basidiomycota</taxon>
        <taxon>Agaricomycotina</taxon>
        <taxon>Agaricomycetes</taxon>
        <taxon>Agaricomycetidae</taxon>
        <taxon>Boletales</taxon>
        <taxon>Boletineae</taxon>
        <taxon>Boletaceae</taxon>
        <taxon>Boletoideae</taxon>
        <taxon>Boletus</taxon>
    </lineage>
</organism>
<dbReference type="PANTHER" id="PTHR10358">
    <property type="entry name" value="ENDOSULFINE"/>
    <property type="match status" value="1"/>
</dbReference>
<gene>
    <name evidence="4" type="ORF">JVT61DRAFT_7306</name>
</gene>
<evidence type="ECO:0000313" key="5">
    <source>
        <dbReference type="Proteomes" id="UP000683000"/>
    </source>
</evidence>
<dbReference type="EMBL" id="JAGFBS010000025">
    <property type="protein sequence ID" value="KAG6372871.1"/>
    <property type="molecule type" value="Genomic_DNA"/>
</dbReference>
<evidence type="ECO:0000256" key="2">
    <source>
        <dbReference type="RuleBase" id="RU363120"/>
    </source>
</evidence>
<dbReference type="AlphaFoldDB" id="A0A8I3A690"/>
<dbReference type="Proteomes" id="UP000683000">
    <property type="component" value="Unassembled WGS sequence"/>
</dbReference>
<feature type="compositionally biased region" description="Polar residues" evidence="3">
    <location>
        <begin position="91"/>
        <end position="124"/>
    </location>
</feature>
<evidence type="ECO:0000256" key="1">
    <source>
        <dbReference type="ARBA" id="ARBA00010520"/>
    </source>
</evidence>